<gene>
    <name evidence="1" type="ORF">MILVUS5_LOCUS38994</name>
</gene>
<protein>
    <submittedName>
        <fullName evidence="1">Uncharacterized protein</fullName>
    </submittedName>
</protein>
<evidence type="ECO:0000313" key="2">
    <source>
        <dbReference type="Proteomes" id="UP001177021"/>
    </source>
</evidence>
<keyword evidence="2" id="KW-1185">Reference proteome</keyword>
<evidence type="ECO:0000313" key="1">
    <source>
        <dbReference type="EMBL" id="CAJ2676187.1"/>
    </source>
</evidence>
<dbReference type="Proteomes" id="UP001177021">
    <property type="component" value="Unassembled WGS sequence"/>
</dbReference>
<reference evidence="1" key="1">
    <citation type="submission" date="2023-10" db="EMBL/GenBank/DDBJ databases">
        <authorList>
            <person name="Rodriguez Cubillos JULIANA M."/>
            <person name="De Vega J."/>
        </authorList>
    </citation>
    <scope>NUCLEOTIDE SEQUENCE</scope>
</reference>
<accession>A0ACB0M9T4</accession>
<sequence length="587" mass="67528">MVISFHAWKCSRLLIYWFLWPPQLLYVKKLIRATLIPLEISAFLYLGLYSLGLPSTVLFVRGLPTDLRQRNKLMKICSSSLASKFPEDCRCYPADTQDDLHKFLWLFKEQRPKTPHWRTHRSYLMAHKVDAVCDDISSDKCTLLLTGYVRARNLSLNQQVHVSGAGDFRLCKIEVLEDPFLSHSGKNQDLMDSAETHDLEVIHSLVPDPQNQEVVVAEKDGDQAEWYYDDFNVEKSDSVEASLSIGDSEEETDIVSMMEVDSMTRENIQDELKAIKEDNAADEEFPDEVDTPLDVPARTRFAKYRHLKSFRNSSWDPNESLPKDYPRNFNYHNFKRTQKHVLAKALEMEQENREDCVPVGSFTRLHIMDVPKDVASKLCMLTNTNPVTASALLEHECEVSVLHFSVKKHDTYHAPIKSKEELIFHVGFRQFVGRPIFSSESIHNTDKSTMERFLHAGRFSVASVCAKISFPPLPTIILKRAGENVTPAVVAVGSLKTVDRDRIILKRVILTGYPERVSKRKTYVKHMFYNPDDVKFFKPVELYTKRGLRGRIKEPVGTHGAMKCLLNEVLEQRDTICLKLYKRVFPK</sequence>
<proteinExistence type="predicted"/>
<dbReference type="EMBL" id="CASHSV030000823">
    <property type="protein sequence ID" value="CAJ2676187.1"/>
    <property type="molecule type" value="Genomic_DNA"/>
</dbReference>
<name>A0ACB0M9T4_TRIPR</name>
<comment type="caution">
    <text evidence="1">The sequence shown here is derived from an EMBL/GenBank/DDBJ whole genome shotgun (WGS) entry which is preliminary data.</text>
</comment>
<organism evidence="1 2">
    <name type="scientific">Trifolium pratense</name>
    <name type="common">Red clover</name>
    <dbReference type="NCBI Taxonomy" id="57577"/>
    <lineage>
        <taxon>Eukaryota</taxon>
        <taxon>Viridiplantae</taxon>
        <taxon>Streptophyta</taxon>
        <taxon>Embryophyta</taxon>
        <taxon>Tracheophyta</taxon>
        <taxon>Spermatophyta</taxon>
        <taxon>Magnoliopsida</taxon>
        <taxon>eudicotyledons</taxon>
        <taxon>Gunneridae</taxon>
        <taxon>Pentapetalae</taxon>
        <taxon>rosids</taxon>
        <taxon>fabids</taxon>
        <taxon>Fabales</taxon>
        <taxon>Fabaceae</taxon>
        <taxon>Papilionoideae</taxon>
        <taxon>50 kb inversion clade</taxon>
        <taxon>NPAAA clade</taxon>
        <taxon>Hologalegina</taxon>
        <taxon>IRL clade</taxon>
        <taxon>Trifolieae</taxon>
        <taxon>Trifolium</taxon>
    </lineage>
</organism>